<name>A0A2S6NNV5_RHOGL</name>
<dbReference type="Proteomes" id="UP000239724">
    <property type="component" value="Unassembled WGS sequence"/>
</dbReference>
<accession>A0A2S6NNV5</accession>
<organism evidence="2 3">
    <name type="scientific">Rhodopila globiformis</name>
    <name type="common">Rhodopseudomonas globiformis</name>
    <dbReference type="NCBI Taxonomy" id="1071"/>
    <lineage>
        <taxon>Bacteria</taxon>
        <taxon>Pseudomonadati</taxon>
        <taxon>Pseudomonadota</taxon>
        <taxon>Alphaproteobacteria</taxon>
        <taxon>Acetobacterales</taxon>
        <taxon>Acetobacteraceae</taxon>
        <taxon>Rhodopila</taxon>
    </lineage>
</organism>
<feature type="signal peptide" evidence="1">
    <location>
        <begin position="1"/>
        <end position="24"/>
    </location>
</feature>
<keyword evidence="3" id="KW-1185">Reference proteome</keyword>
<gene>
    <name evidence="2" type="ORF">CCS01_01120</name>
</gene>
<dbReference type="AlphaFoldDB" id="A0A2S6NNV5"/>
<comment type="caution">
    <text evidence="2">The sequence shown here is derived from an EMBL/GenBank/DDBJ whole genome shotgun (WGS) entry which is preliminary data.</text>
</comment>
<feature type="chain" id="PRO_5018191244" description="Signal peptidase" evidence="1">
    <location>
        <begin position="25"/>
        <end position="98"/>
    </location>
</feature>
<dbReference type="Pfam" id="PF10048">
    <property type="entry name" value="DUF2282"/>
    <property type="match status" value="1"/>
</dbReference>
<protein>
    <recommendedName>
        <fullName evidence="4">Signal peptidase</fullName>
    </recommendedName>
</protein>
<keyword evidence="1" id="KW-0732">Signal</keyword>
<dbReference type="EMBL" id="NHRY01000032">
    <property type="protein sequence ID" value="PPQ39525.1"/>
    <property type="molecule type" value="Genomic_DNA"/>
</dbReference>
<proteinExistence type="predicted"/>
<dbReference type="RefSeq" id="WP_104516999.1">
    <property type="nucleotide sequence ID" value="NZ_NHRY01000032.1"/>
</dbReference>
<evidence type="ECO:0000256" key="1">
    <source>
        <dbReference type="SAM" id="SignalP"/>
    </source>
</evidence>
<dbReference type="InterPro" id="IPR018740">
    <property type="entry name" value="DUF2282_membr"/>
</dbReference>
<evidence type="ECO:0000313" key="2">
    <source>
        <dbReference type="EMBL" id="PPQ39525.1"/>
    </source>
</evidence>
<evidence type="ECO:0000313" key="3">
    <source>
        <dbReference type="Proteomes" id="UP000239724"/>
    </source>
</evidence>
<dbReference type="OrthoDB" id="9808309at2"/>
<reference evidence="2 3" key="1">
    <citation type="journal article" date="2018" name="Arch. Microbiol.">
        <title>New insights into the metabolic potential of the phototrophic purple bacterium Rhodopila globiformis DSM 161(T) from its draft genome sequence and evidence for a vanadium-dependent nitrogenase.</title>
        <authorList>
            <person name="Imhoff J.F."/>
            <person name="Rahn T."/>
            <person name="Kunzel S."/>
            <person name="Neulinger S.C."/>
        </authorList>
    </citation>
    <scope>NUCLEOTIDE SEQUENCE [LARGE SCALE GENOMIC DNA]</scope>
    <source>
        <strain evidence="2 3">DSM 161</strain>
    </source>
</reference>
<sequence>MNRRQPTTTLAAALGLAMAGGVTAGHAQMKDPRAMTMERMAQGHLQKCFGVAARGRNDCAQGAHSCAGQATRDRDPGSFVLLPAGDCSKIAGGKLSAT</sequence>
<evidence type="ECO:0008006" key="4">
    <source>
        <dbReference type="Google" id="ProtNLM"/>
    </source>
</evidence>